<evidence type="ECO:0000256" key="2">
    <source>
        <dbReference type="SAM" id="MobiDB-lite"/>
    </source>
</evidence>
<dbReference type="SUPFAM" id="SSF53955">
    <property type="entry name" value="Lysozyme-like"/>
    <property type="match status" value="1"/>
</dbReference>
<dbReference type="GeneID" id="78086568"/>
<feature type="region of interest" description="Disordered" evidence="2">
    <location>
        <begin position="49"/>
        <end position="73"/>
    </location>
</feature>
<dbReference type="PROSITE" id="PS00922">
    <property type="entry name" value="TRANSGLYCOSYLASE"/>
    <property type="match status" value="1"/>
</dbReference>
<feature type="compositionally biased region" description="Polar residues" evidence="2">
    <location>
        <begin position="56"/>
        <end position="65"/>
    </location>
</feature>
<evidence type="ECO:0000259" key="3">
    <source>
        <dbReference type="PROSITE" id="PS50943"/>
    </source>
</evidence>
<proteinExistence type="inferred from homology"/>
<dbReference type="PROSITE" id="PS51782">
    <property type="entry name" value="LYSM"/>
    <property type="match status" value="2"/>
</dbReference>
<sequence>MRLNGVLPSCVAFRPSGVLGVLLLCVLVALTGCSSKNITSKGPFVLQEPSKGYPSVPSSSGQKTGTVYLPSDDGRPLTKAEQEAFLSEGEIDRNLPQEELGDVLLHFKYLVHKDRYTVEKNLERAQLYMPFIYETLRSRGLPRELAYVAFIESGYNPMATSSSGAAGMWQFISSTGKHYGMEQDWWMDERRDPYQSTRAAADYLDKLYKMFNDWHLAVTAYNAGEGKIQRGLAATGAKTFFELRRKNEQIYSVRDRLSDENKQYLPKFLAVCKIVRNLDKLGFSCATFASSSQIAEVRAKPGTDLMLFSKSIGMSWEEFSAHNPAYQRYVSHPSRSTKIYVPRAMAGKAQALLFKLPPANSGKSYAGLRDYKISRGDTMASISRKTGVPVAELRRINQVSEPLRAGRVLKIPGNNRTGVDPRALASVRGVPSAKGTSVASAGRQVTPSRPVSASAPVREKVVSTASAASHEVKQGDTMYSIAKRYGVTQEAILAANGMKNHNISLGQQLRIPGKGAAVASQSAKKAPVASSVRPVVASVSSVPVSRPVAEAKATNKIVQYTVQNGDTLWAIARKFNVSPVELLSLNNMSRNTALRPGDTVRVAVN</sequence>
<dbReference type="PROSITE" id="PS51257">
    <property type="entry name" value="PROKAR_LIPOPROTEIN"/>
    <property type="match status" value="1"/>
</dbReference>
<evidence type="ECO:0000313" key="5">
    <source>
        <dbReference type="EMBL" id="EFV44708.2"/>
    </source>
</evidence>
<evidence type="ECO:0000259" key="4">
    <source>
        <dbReference type="PROSITE" id="PS51782"/>
    </source>
</evidence>
<dbReference type="InterPro" id="IPR008258">
    <property type="entry name" value="Transglycosylase_SLT_dom_1"/>
</dbReference>
<evidence type="ECO:0008006" key="7">
    <source>
        <dbReference type="Google" id="ProtNLM"/>
    </source>
</evidence>
<reference evidence="5 6" key="2">
    <citation type="submission" date="2013-04" db="EMBL/GenBank/DDBJ databases">
        <title>The Genome Sequence of Bilophila wadsworthia 3_1_6.</title>
        <authorList>
            <consortium name="The Broad Institute Genomics Platform"/>
            <person name="Earl A."/>
            <person name="Ward D."/>
            <person name="Feldgarden M."/>
            <person name="Gevers D."/>
            <person name="Sibley C."/>
            <person name="Strauss J."/>
            <person name="Allen-Vercoe E."/>
            <person name="Walker B."/>
            <person name="Young S."/>
            <person name="Zeng Q."/>
            <person name="Gargeya S."/>
            <person name="Fitzgerald M."/>
            <person name="Haas B."/>
            <person name="Abouelleil A."/>
            <person name="Allen A.W."/>
            <person name="Alvarado L."/>
            <person name="Arachchi H.M."/>
            <person name="Berlin A.M."/>
            <person name="Chapman S.B."/>
            <person name="Gainer-Dewar J."/>
            <person name="Goldberg J."/>
            <person name="Griggs A."/>
            <person name="Gujja S."/>
            <person name="Hansen M."/>
            <person name="Howarth C."/>
            <person name="Imamovic A."/>
            <person name="Ireland A."/>
            <person name="Larimer J."/>
            <person name="McCowan C."/>
            <person name="Murphy C."/>
            <person name="Pearson M."/>
            <person name="Poon T.W."/>
            <person name="Priest M."/>
            <person name="Roberts A."/>
            <person name="Saif S."/>
            <person name="Shea T."/>
            <person name="Sisk P."/>
            <person name="Sykes S."/>
            <person name="Wortman J."/>
            <person name="Nusbaum C."/>
            <person name="Birren B."/>
        </authorList>
    </citation>
    <scope>NUCLEOTIDE SEQUENCE [LARGE SCALE GENOMIC DNA]</scope>
    <source>
        <strain evidence="5 6">3_1_6</strain>
    </source>
</reference>
<feature type="region of interest" description="Disordered" evidence="2">
    <location>
        <begin position="435"/>
        <end position="455"/>
    </location>
</feature>
<dbReference type="PROSITE" id="PS50943">
    <property type="entry name" value="HTH_CROC1"/>
    <property type="match status" value="1"/>
</dbReference>
<dbReference type="STRING" id="563192.HMPREF0179_01446"/>
<dbReference type="eggNOG" id="COG0741">
    <property type="taxonomic scope" value="Bacteria"/>
</dbReference>
<dbReference type="eggNOG" id="COG1388">
    <property type="taxonomic scope" value="Bacteria"/>
</dbReference>
<organism evidence="5 6">
    <name type="scientific">Bilophila wadsworthia (strain 3_1_6)</name>
    <dbReference type="NCBI Taxonomy" id="563192"/>
    <lineage>
        <taxon>Bacteria</taxon>
        <taxon>Pseudomonadati</taxon>
        <taxon>Thermodesulfobacteriota</taxon>
        <taxon>Desulfovibrionia</taxon>
        <taxon>Desulfovibrionales</taxon>
        <taxon>Desulfovibrionaceae</taxon>
        <taxon>Bilophila</taxon>
    </lineage>
</organism>
<accession>E5Y5I3</accession>
<evidence type="ECO:0000313" key="6">
    <source>
        <dbReference type="Proteomes" id="UP000006034"/>
    </source>
</evidence>
<dbReference type="EMBL" id="ADCP02000001">
    <property type="protein sequence ID" value="EFV44708.2"/>
    <property type="molecule type" value="Genomic_DNA"/>
</dbReference>
<dbReference type="OrthoDB" id="9815002at2"/>
<comment type="similarity">
    <text evidence="1">Belongs to the transglycosylase Slt family.</text>
</comment>
<dbReference type="InterPro" id="IPR036779">
    <property type="entry name" value="LysM_dom_sf"/>
</dbReference>
<feature type="domain" description="LysM" evidence="4">
    <location>
        <begin position="558"/>
        <end position="602"/>
    </location>
</feature>
<feature type="compositionally biased region" description="Polar residues" evidence="2">
    <location>
        <begin position="435"/>
        <end position="451"/>
    </location>
</feature>
<dbReference type="GO" id="GO:0008932">
    <property type="term" value="F:lytic endotransglycosylase activity"/>
    <property type="evidence" value="ECO:0007669"/>
    <property type="project" value="TreeGrafter"/>
</dbReference>
<name>E5Y5I3_BILW3</name>
<dbReference type="InterPro" id="IPR023346">
    <property type="entry name" value="Lysozyme-like_dom_sf"/>
</dbReference>
<dbReference type="Pfam" id="PF01476">
    <property type="entry name" value="LysM"/>
    <property type="match status" value="3"/>
</dbReference>
<protein>
    <recommendedName>
        <fullName evidence="7">Membrane-bound lytic murein transglycosylase D</fullName>
    </recommendedName>
</protein>
<evidence type="ECO:0000256" key="1">
    <source>
        <dbReference type="ARBA" id="ARBA00007734"/>
    </source>
</evidence>
<dbReference type="InterPro" id="IPR018392">
    <property type="entry name" value="LysM"/>
</dbReference>
<dbReference type="GO" id="GO:0016020">
    <property type="term" value="C:membrane"/>
    <property type="evidence" value="ECO:0007669"/>
    <property type="project" value="InterPro"/>
</dbReference>
<dbReference type="Pfam" id="PF01464">
    <property type="entry name" value="SLT"/>
    <property type="match status" value="1"/>
</dbReference>
<keyword evidence="6" id="KW-1185">Reference proteome</keyword>
<dbReference type="AlphaFoldDB" id="E5Y5I3"/>
<dbReference type="Gene3D" id="1.10.530.10">
    <property type="match status" value="1"/>
</dbReference>
<dbReference type="CDD" id="cd00118">
    <property type="entry name" value="LysM"/>
    <property type="match status" value="2"/>
</dbReference>
<dbReference type="PANTHER" id="PTHR33734">
    <property type="entry name" value="LYSM DOMAIN-CONTAINING GPI-ANCHORED PROTEIN 2"/>
    <property type="match status" value="1"/>
</dbReference>
<comment type="caution">
    <text evidence="5">The sequence shown here is derived from an EMBL/GenBank/DDBJ whole genome shotgun (WGS) entry which is preliminary data.</text>
</comment>
<dbReference type="PANTHER" id="PTHR33734:SF22">
    <property type="entry name" value="MEMBRANE-BOUND LYTIC MUREIN TRANSGLYCOSYLASE D"/>
    <property type="match status" value="1"/>
</dbReference>
<dbReference type="SMART" id="SM00257">
    <property type="entry name" value="LysM"/>
    <property type="match status" value="3"/>
</dbReference>
<feature type="domain" description="HTH cro/C1-type" evidence="3">
    <location>
        <begin position="566"/>
        <end position="582"/>
    </location>
</feature>
<dbReference type="SUPFAM" id="SSF54106">
    <property type="entry name" value="LysM domain"/>
    <property type="match status" value="3"/>
</dbReference>
<dbReference type="GO" id="GO:0000270">
    <property type="term" value="P:peptidoglycan metabolic process"/>
    <property type="evidence" value="ECO:0007669"/>
    <property type="project" value="InterPro"/>
</dbReference>
<dbReference type="CDD" id="cd16894">
    <property type="entry name" value="MltD-like"/>
    <property type="match status" value="1"/>
</dbReference>
<dbReference type="Proteomes" id="UP000006034">
    <property type="component" value="Unassembled WGS sequence"/>
</dbReference>
<feature type="domain" description="LysM" evidence="4">
    <location>
        <begin position="468"/>
        <end position="511"/>
    </location>
</feature>
<dbReference type="InterPro" id="IPR001387">
    <property type="entry name" value="Cro/C1-type_HTH"/>
</dbReference>
<reference evidence="5 6" key="1">
    <citation type="submission" date="2010-10" db="EMBL/GenBank/DDBJ databases">
        <authorList>
            <consortium name="The Broad Institute Genome Sequencing Platform"/>
            <person name="Ward D."/>
            <person name="Earl A."/>
            <person name="Feldgarden M."/>
            <person name="Young S.K."/>
            <person name="Gargeya S."/>
            <person name="Zeng Q."/>
            <person name="Alvarado L."/>
            <person name="Berlin A."/>
            <person name="Bochicchio J."/>
            <person name="Chapman S.B."/>
            <person name="Chen Z."/>
            <person name="Freedman E."/>
            <person name="Gellesch M."/>
            <person name="Goldberg J."/>
            <person name="Griggs A."/>
            <person name="Gujja S."/>
            <person name="Heilman E."/>
            <person name="Heiman D."/>
            <person name="Howarth C."/>
            <person name="Mehta T."/>
            <person name="Neiman D."/>
            <person name="Pearson M."/>
            <person name="Roberts A."/>
            <person name="Saif S."/>
            <person name="Shea T."/>
            <person name="Shenoy N."/>
            <person name="Sisk P."/>
            <person name="Stolte C."/>
            <person name="Sykes S."/>
            <person name="White J."/>
            <person name="Yandava C."/>
            <person name="Allen-Vercoe E."/>
            <person name="Sibley C."/>
            <person name="Ambrose C.E."/>
            <person name="Strauss J."/>
            <person name="Daigneault M."/>
            <person name="Haas B."/>
            <person name="Nusbaum C."/>
            <person name="Birren B."/>
        </authorList>
    </citation>
    <scope>NUCLEOTIDE SEQUENCE [LARGE SCALE GENOMIC DNA]</scope>
    <source>
        <strain evidence="5 6">3_1_6</strain>
    </source>
</reference>
<dbReference type="InterPro" id="IPR000189">
    <property type="entry name" value="Transglyc_AS"/>
</dbReference>
<dbReference type="HOGENOM" id="CLU_009520_1_3_7"/>
<dbReference type="Gene3D" id="3.10.350.10">
    <property type="entry name" value="LysM domain"/>
    <property type="match status" value="3"/>
</dbReference>
<gene>
    <name evidence="5" type="ORF">HMPREF0179_01446</name>
</gene>
<dbReference type="RefSeq" id="WP_016360832.1">
    <property type="nucleotide sequence ID" value="NZ_KE150238.1"/>
</dbReference>